<organism evidence="2 3">
    <name type="scientific">Flavobacterium ginsengiterrae</name>
    <dbReference type="NCBI Taxonomy" id="871695"/>
    <lineage>
        <taxon>Bacteria</taxon>
        <taxon>Pseudomonadati</taxon>
        <taxon>Bacteroidota</taxon>
        <taxon>Flavobacteriia</taxon>
        <taxon>Flavobacteriales</taxon>
        <taxon>Flavobacteriaceae</taxon>
        <taxon>Flavobacterium</taxon>
    </lineage>
</organism>
<gene>
    <name evidence="2" type="ORF">GCM10022423_13540</name>
</gene>
<evidence type="ECO:0000313" key="3">
    <source>
        <dbReference type="Proteomes" id="UP001500748"/>
    </source>
</evidence>
<comment type="caution">
    <text evidence="2">The sequence shown here is derived from an EMBL/GenBank/DDBJ whole genome shotgun (WGS) entry which is preliminary data.</text>
</comment>
<dbReference type="EMBL" id="BAABDU010000003">
    <property type="protein sequence ID" value="GAA3763144.1"/>
    <property type="molecule type" value="Genomic_DNA"/>
</dbReference>
<protein>
    <recommendedName>
        <fullName evidence="4">Natural product</fullName>
    </recommendedName>
</protein>
<feature type="compositionally biased region" description="Basic and acidic residues" evidence="1">
    <location>
        <begin position="27"/>
        <end position="46"/>
    </location>
</feature>
<proteinExistence type="predicted"/>
<reference evidence="3" key="1">
    <citation type="journal article" date="2019" name="Int. J. Syst. Evol. Microbiol.">
        <title>The Global Catalogue of Microorganisms (GCM) 10K type strain sequencing project: providing services to taxonomists for standard genome sequencing and annotation.</title>
        <authorList>
            <consortium name="The Broad Institute Genomics Platform"/>
            <consortium name="The Broad Institute Genome Sequencing Center for Infectious Disease"/>
            <person name="Wu L."/>
            <person name="Ma J."/>
        </authorList>
    </citation>
    <scope>NUCLEOTIDE SEQUENCE [LARGE SCALE GENOMIC DNA]</scope>
    <source>
        <strain evidence="3">JCM 17337</strain>
    </source>
</reference>
<dbReference type="Proteomes" id="UP001500748">
    <property type="component" value="Unassembled WGS sequence"/>
</dbReference>
<evidence type="ECO:0000256" key="1">
    <source>
        <dbReference type="SAM" id="MobiDB-lite"/>
    </source>
</evidence>
<evidence type="ECO:0008006" key="4">
    <source>
        <dbReference type="Google" id="ProtNLM"/>
    </source>
</evidence>
<dbReference type="RefSeq" id="WP_345142018.1">
    <property type="nucleotide sequence ID" value="NZ_BAABDU010000003.1"/>
</dbReference>
<keyword evidence="3" id="KW-1185">Reference proteome</keyword>
<name>A0ABP7GKL6_9FLAO</name>
<accession>A0ABP7GKL6</accession>
<feature type="region of interest" description="Disordered" evidence="1">
    <location>
        <begin position="27"/>
        <end position="54"/>
    </location>
</feature>
<evidence type="ECO:0000313" key="2">
    <source>
        <dbReference type="EMBL" id="GAA3763144.1"/>
    </source>
</evidence>
<sequence length="54" mass="5949">MSVTLTHKMMGNIKLKFEDFEAEKLSKNERKMVRGGEEPGPDKDPIRTGGGTVG</sequence>